<dbReference type="GO" id="GO:0016779">
    <property type="term" value="F:nucleotidyltransferase activity"/>
    <property type="evidence" value="ECO:0007669"/>
    <property type="project" value="InterPro"/>
</dbReference>
<organism evidence="2 3">
    <name type="scientific">Methanolobus vulcani</name>
    <dbReference type="NCBI Taxonomy" id="38026"/>
    <lineage>
        <taxon>Archaea</taxon>
        <taxon>Methanobacteriati</taxon>
        <taxon>Methanobacteriota</taxon>
        <taxon>Stenosarchaea group</taxon>
        <taxon>Methanomicrobia</taxon>
        <taxon>Methanosarcinales</taxon>
        <taxon>Methanosarcinaceae</taxon>
        <taxon>Methanolobus</taxon>
    </lineage>
</organism>
<reference evidence="2 3" key="1">
    <citation type="submission" date="2016-10" db="EMBL/GenBank/DDBJ databases">
        <authorList>
            <person name="Varghese N."/>
            <person name="Submissions S."/>
        </authorList>
    </citation>
    <scope>NUCLEOTIDE SEQUENCE [LARGE SCALE GENOMIC DNA]</scope>
    <source>
        <strain evidence="2 3">PL 12/M</strain>
    </source>
</reference>
<accession>A0A7Z7AZ17</accession>
<feature type="domain" description="Polymerase nucleotidyl transferase" evidence="1">
    <location>
        <begin position="134"/>
        <end position="194"/>
    </location>
</feature>
<dbReference type="AlphaFoldDB" id="A0A7Z7AZ17"/>
<comment type="caution">
    <text evidence="2">The sequence shown here is derived from an EMBL/GenBank/DDBJ whole genome shotgun (WGS) entry which is preliminary data.</text>
</comment>
<dbReference type="Proteomes" id="UP000199259">
    <property type="component" value="Unassembled WGS sequence"/>
</dbReference>
<evidence type="ECO:0000259" key="1">
    <source>
        <dbReference type="Pfam" id="PF01909"/>
    </source>
</evidence>
<evidence type="ECO:0000313" key="2">
    <source>
        <dbReference type="EMBL" id="SDF72670.1"/>
    </source>
</evidence>
<dbReference type="Pfam" id="PF01909">
    <property type="entry name" value="NTP_transf_2"/>
    <property type="match status" value="1"/>
</dbReference>
<name>A0A7Z7AZ17_9EURY</name>
<gene>
    <name evidence="2" type="ORF">SAMN04488589_1252</name>
</gene>
<evidence type="ECO:0000313" key="3">
    <source>
        <dbReference type="Proteomes" id="UP000199259"/>
    </source>
</evidence>
<dbReference type="InterPro" id="IPR002934">
    <property type="entry name" value="Polymerase_NTP_transf_dom"/>
</dbReference>
<proteinExistence type="predicted"/>
<keyword evidence="3" id="KW-1185">Reference proteome</keyword>
<protein>
    <recommendedName>
        <fullName evidence="1">Polymerase nucleotidyl transferase domain-containing protein</fullName>
    </recommendedName>
</protein>
<dbReference type="EMBL" id="FNCA01000003">
    <property type="protein sequence ID" value="SDF72670.1"/>
    <property type="molecule type" value="Genomic_DNA"/>
</dbReference>
<sequence>MGKDNYLYRLNTNTGRQNMTKTRLRDFLVTKDDWIFAVSDYFHPHGIRSTLRYVPDENGERELDGKRYKKYDFDVAFDFMRQNRPEWVEDVHVVPEDQIKKVLPPSSAIEKWYGIDSRVTVVVDTLEKAGISRDMMGITGSLLPGLQNEGSDIDFVVYGDQWFIARDAIAKAKSEDGPIDDIDLNMWKRIYNKRIPEISFEEFMVHEKRKGNRGMVEGTYFDLLFVRDWEQIKEPTQRGEDIGTMKIEAKVTNADLAFDAPSVYKVEHDEIDHVLSYTHTYAGQALAGETIEAQGVVEQVGDIKRLVVGTSREPKGEWIRSLTLLEKEGFI</sequence>